<keyword evidence="3" id="KW-1185">Reference proteome</keyword>
<dbReference type="GO" id="GO:0035091">
    <property type="term" value="F:phosphatidylinositol binding"/>
    <property type="evidence" value="ECO:0007669"/>
    <property type="project" value="InterPro"/>
</dbReference>
<comment type="caution">
    <text evidence="2">The sequence shown here is derived from an EMBL/GenBank/DDBJ whole genome shotgun (WGS) entry which is preliminary data.</text>
</comment>
<name>A0AAD5LJK1_PYTIN</name>
<feature type="region of interest" description="Disordered" evidence="1">
    <location>
        <begin position="224"/>
        <end position="258"/>
    </location>
</feature>
<dbReference type="InterPro" id="IPR036871">
    <property type="entry name" value="PX_dom_sf"/>
</dbReference>
<evidence type="ECO:0000256" key="1">
    <source>
        <dbReference type="SAM" id="MobiDB-lite"/>
    </source>
</evidence>
<accession>A0AAD5LJK1</accession>
<dbReference type="Proteomes" id="UP001209570">
    <property type="component" value="Unassembled WGS sequence"/>
</dbReference>
<evidence type="ECO:0008006" key="4">
    <source>
        <dbReference type="Google" id="ProtNLM"/>
    </source>
</evidence>
<feature type="compositionally biased region" description="Basic and acidic residues" evidence="1">
    <location>
        <begin position="233"/>
        <end position="251"/>
    </location>
</feature>
<dbReference type="EMBL" id="JAKCXM010000086">
    <property type="protein sequence ID" value="KAJ0403229.1"/>
    <property type="molecule type" value="Genomic_DNA"/>
</dbReference>
<evidence type="ECO:0000313" key="3">
    <source>
        <dbReference type="Proteomes" id="UP001209570"/>
    </source>
</evidence>
<dbReference type="SUPFAM" id="SSF64268">
    <property type="entry name" value="PX domain"/>
    <property type="match status" value="1"/>
</dbReference>
<reference evidence="2" key="1">
    <citation type="submission" date="2021-12" db="EMBL/GenBank/DDBJ databases">
        <title>Prjna785345.</title>
        <authorList>
            <person name="Rujirawat T."/>
            <person name="Krajaejun T."/>
        </authorList>
    </citation>
    <scope>NUCLEOTIDE SEQUENCE</scope>
    <source>
        <strain evidence="2">Pi057C3</strain>
    </source>
</reference>
<proteinExistence type="predicted"/>
<sequence length="258" mass="29985">MSSGRSILRDVHVAVVAVEARAARHESTAYVFAVQPRLTRNQLIRSSLQNARQSTTSALSWSCSPTVHRVRRTFSQCRQLYRELLAYTSCAHSESCCCLLGACPFWNMARLLEAFPFPHKTLLKLETKELHRQRLQALNRFMAVVFQSLHSFRDDFFLDRASTSEVRGCKVIDALEEFLDVTDDVVRRVREVDVQLQFKLNLQGWQSDRKRLYFRDHLESSECVDDDTQARTPEARAESEKEDRRRSRWQDLDPASDE</sequence>
<dbReference type="AlphaFoldDB" id="A0AAD5LJK1"/>
<dbReference type="Gene3D" id="3.30.1520.10">
    <property type="entry name" value="Phox-like domain"/>
    <property type="match status" value="1"/>
</dbReference>
<protein>
    <recommendedName>
        <fullName evidence="4">PX domain-containing protein</fullName>
    </recommendedName>
</protein>
<gene>
    <name evidence="2" type="ORF">P43SY_000037</name>
</gene>
<evidence type="ECO:0000313" key="2">
    <source>
        <dbReference type="EMBL" id="KAJ0403229.1"/>
    </source>
</evidence>
<organism evidence="2 3">
    <name type="scientific">Pythium insidiosum</name>
    <name type="common">Pythiosis disease agent</name>
    <dbReference type="NCBI Taxonomy" id="114742"/>
    <lineage>
        <taxon>Eukaryota</taxon>
        <taxon>Sar</taxon>
        <taxon>Stramenopiles</taxon>
        <taxon>Oomycota</taxon>
        <taxon>Peronosporomycetes</taxon>
        <taxon>Pythiales</taxon>
        <taxon>Pythiaceae</taxon>
        <taxon>Pythium</taxon>
    </lineage>
</organism>